<dbReference type="GO" id="GO:0016301">
    <property type="term" value="F:kinase activity"/>
    <property type="evidence" value="ECO:0007669"/>
    <property type="project" value="UniProtKB-KW"/>
</dbReference>
<accession>A0A4R6QUI9</accession>
<dbReference type="GO" id="GO:0003677">
    <property type="term" value="F:DNA binding"/>
    <property type="evidence" value="ECO:0007669"/>
    <property type="project" value="InterPro"/>
</dbReference>
<name>A0A4R6QUI9_9BURK</name>
<dbReference type="InterPro" id="IPR001437">
    <property type="entry name" value="Tscrpt_elong_fac_GreA/B_C"/>
</dbReference>
<dbReference type="EMBL" id="SNXS01000001">
    <property type="protein sequence ID" value="TDP74893.1"/>
    <property type="molecule type" value="Genomic_DNA"/>
</dbReference>
<feature type="domain" description="Transcription elongation factor GreA/GreB C-terminal" evidence="1">
    <location>
        <begin position="55"/>
        <end position="128"/>
    </location>
</feature>
<evidence type="ECO:0000313" key="3">
    <source>
        <dbReference type="Proteomes" id="UP000295361"/>
    </source>
</evidence>
<dbReference type="GO" id="GO:0006354">
    <property type="term" value="P:DNA-templated transcription elongation"/>
    <property type="evidence" value="ECO:0007669"/>
    <property type="project" value="TreeGrafter"/>
</dbReference>
<comment type="caution">
    <text evidence="2">The sequence shown here is derived from an EMBL/GenBank/DDBJ whole genome shotgun (WGS) entry which is preliminary data.</text>
</comment>
<evidence type="ECO:0000259" key="1">
    <source>
        <dbReference type="Pfam" id="PF01272"/>
    </source>
</evidence>
<dbReference type="Proteomes" id="UP000295361">
    <property type="component" value="Unassembled WGS sequence"/>
</dbReference>
<dbReference type="GO" id="GO:0070063">
    <property type="term" value="F:RNA polymerase binding"/>
    <property type="evidence" value="ECO:0007669"/>
    <property type="project" value="InterPro"/>
</dbReference>
<dbReference type="Pfam" id="PF01272">
    <property type="entry name" value="GreA_GreB"/>
    <property type="match status" value="1"/>
</dbReference>
<proteinExistence type="predicted"/>
<dbReference type="OrthoDB" id="192847at2"/>
<dbReference type="FunCoup" id="A0A4R6QUI9">
    <property type="interactions" value="66"/>
</dbReference>
<organism evidence="2 3">
    <name type="scientific">Roseateles toxinivorans</name>
    <dbReference type="NCBI Taxonomy" id="270368"/>
    <lineage>
        <taxon>Bacteria</taxon>
        <taxon>Pseudomonadati</taxon>
        <taxon>Pseudomonadota</taxon>
        <taxon>Betaproteobacteria</taxon>
        <taxon>Burkholderiales</taxon>
        <taxon>Sphaerotilaceae</taxon>
        <taxon>Roseateles</taxon>
    </lineage>
</organism>
<reference evidence="2 3" key="1">
    <citation type="submission" date="2019-03" db="EMBL/GenBank/DDBJ databases">
        <title>Genomic Encyclopedia of Type Strains, Phase IV (KMG-IV): sequencing the most valuable type-strain genomes for metagenomic binning, comparative biology and taxonomic classification.</title>
        <authorList>
            <person name="Goeker M."/>
        </authorList>
    </citation>
    <scope>NUCLEOTIDE SEQUENCE [LARGE SCALE GENOMIC DNA]</scope>
    <source>
        <strain evidence="2 3">DSM 16998</strain>
    </source>
</reference>
<evidence type="ECO:0000313" key="2">
    <source>
        <dbReference type="EMBL" id="TDP74893.1"/>
    </source>
</evidence>
<dbReference type="RefSeq" id="WP_133699487.1">
    <property type="nucleotide sequence ID" value="NZ_SNXS01000001.1"/>
</dbReference>
<dbReference type="GO" id="GO:0032784">
    <property type="term" value="P:regulation of DNA-templated transcription elongation"/>
    <property type="evidence" value="ECO:0007669"/>
    <property type="project" value="InterPro"/>
</dbReference>
<dbReference type="InParanoid" id="A0A4R6QUI9"/>
<dbReference type="InterPro" id="IPR023459">
    <property type="entry name" value="Tscrpt_elong_fac_GreA/B_fam"/>
</dbReference>
<dbReference type="PANTHER" id="PTHR30437:SF5">
    <property type="entry name" value="REGULATOR OF NUCLEOSIDE DIPHOSPHATE KINASE"/>
    <property type="match status" value="1"/>
</dbReference>
<protein>
    <submittedName>
        <fullName evidence="2">Regulator of nucleoside diphosphate kinase</fullName>
    </submittedName>
</protein>
<dbReference type="PANTHER" id="PTHR30437">
    <property type="entry name" value="TRANSCRIPTION ELONGATION FACTOR GREA"/>
    <property type="match status" value="1"/>
</dbReference>
<dbReference type="Gene3D" id="3.10.50.30">
    <property type="entry name" value="Transcription elongation factor, GreA/GreB, C-terminal domain"/>
    <property type="match status" value="1"/>
</dbReference>
<dbReference type="AlphaFoldDB" id="A0A4R6QUI9"/>
<gene>
    <name evidence="2" type="ORF">DES47_101963</name>
</gene>
<keyword evidence="3" id="KW-1185">Reference proteome</keyword>
<dbReference type="SUPFAM" id="SSF54534">
    <property type="entry name" value="FKBP-like"/>
    <property type="match status" value="1"/>
</dbReference>
<dbReference type="InterPro" id="IPR036953">
    <property type="entry name" value="GreA/GreB_C_sf"/>
</dbReference>
<keyword evidence="2" id="KW-0418">Kinase</keyword>
<sequence length="140" mass="15209">MHVSNNHERTLTELDHTRLVKLTRQLRSGTAQHETDDIEDALEMARLVPSRSVSPDIVTMYSQVRLQDSFSGSRYQLTLCYPSDAEPSAGFVSVTSPVGASLLGLSVGATARWVTPSGESRAAEVLAVLFQPEASGDYTL</sequence>
<keyword evidence="2" id="KW-0808">Transferase</keyword>